<keyword evidence="2" id="KW-0539">Nucleus</keyword>
<gene>
    <name evidence="5" type="ORF">A9F13_07g01111</name>
</gene>
<dbReference type="SUPFAM" id="SSF47459">
    <property type="entry name" value="HLH, helix-loop-helix DNA-binding domain"/>
    <property type="match status" value="1"/>
</dbReference>
<organism evidence="5 6">
    <name type="scientific">Clavispora lusitaniae</name>
    <name type="common">Candida lusitaniae</name>
    <dbReference type="NCBI Taxonomy" id="36911"/>
    <lineage>
        <taxon>Eukaryota</taxon>
        <taxon>Fungi</taxon>
        <taxon>Dikarya</taxon>
        <taxon>Ascomycota</taxon>
        <taxon>Saccharomycotina</taxon>
        <taxon>Pichiomycetes</taxon>
        <taxon>Metschnikowiaceae</taxon>
        <taxon>Clavispora</taxon>
    </lineage>
</organism>
<dbReference type="KEGG" id="clus:A9F13_07g01111"/>
<evidence type="ECO:0000259" key="4">
    <source>
        <dbReference type="PROSITE" id="PS50888"/>
    </source>
</evidence>
<evidence type="ECO:0000256" key="2">
    <source>
        <dbReference type="ARBA" id="ARBA00023242"/>
    </source>
</evidence>
<feature type="domain" description="BHLH" evidence="4">
    <location>
        <begin position="15"/>
        <end position="67"/>
    </location>
</feature>
<reference evidence="5 6" key="1">
    <citation type="submission" date="2017-04" db="EMBL/GenBank/DDBJ databases">
        <title>Draft genome of the yeast Clavispora lusitaniae type strain CBS 6936.</title>
        <authorList>
            <person name="Durrens P."/>
            <person name="Klopp C."/>
            <person name="Biteau N."/>
            <person name="Fitton-Ouhabi V."/>
            <person name="Dementhon K."/>
            <person name="Accoceberry I."/>
            <person name="Sherman D.J."/>
            <person name="Noel T."/>
        </authorList>
    </citation>
    <scope>NUCLEOTIDE SEQUENCE [LARGE SCALE GENOMIC DNA]</scope>
    <source>
        <strain evidence="5 6">CBS 6936</strain>
    </source>
</reference>
<dbReference type="PANTHER" id="PTHR10328">
    <property type="entry name" value="PROTEIN MAX MYC-ASSOCIATED FACTOR X"/>
    <property type="match status" value="1"/>
</dbReference>
<evidence type="ECO:0000256" key="3">
    <source>
        <dbReference type="SAM" id="MobiDB-lite"/>
    </source>
</evidence>
<dbReference type="PANTHER" id="PTHR10328:SF11">
    <property type="entry name" value="MAX-LIKE PROTEIN X"/>
    <property type="match status" value="1"/>
</dbReference>
<proteinExistence type="predicted"/>
<dbReference type="Pfam" id="PF23181">
    <property type="entry name" value="bHLH_INO4"/>
    <property type="match status" value="1"/>
</dbReference>
<dbReference type="InterPro" id="IPR011598">
    <property type="entry name" value="bHLH_dom"/>
</dbReference>
<feature type="compositionally biased region" description="Basic and acidic residues" evidence="3">
    <location>
        <begin position="13"/>
        <end position="28"/>
    </location>
</feature>
<dbReference type="Proteomes" id="UP000195602">
    <property type="component" value="Unassembled WGS sequence"/>
</dbReference>
<name>A0AA91T209_CLALS</name>
<dbReference type="PROSITE" id="PS50888">
    <property type="entry name" value="BHLH"/>
    <property type="match status" value="1"/>
</dbReference>
<dbReference type="InterPro" id="IPR036638">
    <property type="entry name" value="HLH_DNA-bd_sf"/>
</dbReference>
<protein>
    <recommendedName>
        <fullName evidence="4">BHLH domain-containing protein</fullName>
    </recommendedName>
</protein>
<comment type="caution">
    <text evidence="5">The sequence shown here is derived from an EMBL/GenBank/DDBJ whole genome shotgun (WGS) entry which is preliminary data.</text>
</comment>
<dbReference type="EMBL" id="LYUB02000007">
    <property type="protein sequence ID" value="OVF08656.1"/>
    <property type="molecule type" value="Genomic_DNA"/>
</dbReference>
<evidence type="ECO:0000313" key="5">
    <source>
        <dbReference type="EMBL" id="OVF08656.1"/>
    </source>
</evidence>
<dbReference type="InterPro" id="IPR057072">
    <property type="entry name" value="bHLH_INO4"/>
</dbReference>
<dbReference type="GO" id="GO:0046983">
    <property type="term" value="F:protein dimerization activity"/>
    <property type="evidence" value="ECO:0007669"/>
    <property type="project" value="InterPro"/>
</dbReference>
<dbReference type="GO" id="GO:0003677">
    <property type="term" value="F:DNA binding"/>
    <property type="evidence" value="ECO:0007669"/>
    <property type="project" value="UniProtKB-KW"/>
</dbReference>
<evidence type="ECO:0000256" key="1">
    <source>
        <dbReference type="ARBA" id="ARBA00023125"/>
    </source>
</evidence>
<dbReference type="Gene3D" id="4.10.280.10">
    <property type="entry name" value="Helix-loop-helix DNA-binding domain"/>
    <property type="match status" value="1"/>
</dbReference>
<dbReference type="GO" id="GO:0090575">
    <property type="term" value="C:RNA polymerase II transcription regulator complex"/>
    <property type="evidence" value="ECO:0007669"/>
    <property type="project" value="TreeGrafter"/>
</dbReference>
<dbReference type="AlphaFoldDB" id="A0AA91T209"/>
<accession>A0AA91T209</accession>
<dbReference type="GO" id="GO:0003700">
    <property type="term" value="F:DNA-binding transcription factor activity"/>
    <property type="evidence" value="ECO:0007669"/>
    <property type="project" value="TreeGrafter"/>
</dbReference>
<feature type="region of interest" description="Disordered" evidence="3">
    <location>
        <begin position="1"/>
        <end position="28"/>
    </location>
</feature>
<dbReference type="SMART" id="SM00353">
    <property type="entry name" value="HLH"/>
    <property type="match status" value="1"/>
</dbReference>
<dbReference type="GO" id="GO:0045944">
    <property type="term" value="P:positive regulation of transcription by RNA polymerase II"/>
    <property type="evidence" value="ECO:0007669"/>
    <property type="project" value="TreeGrafter"/>
</dbReference>
<sequence length="99" mass="11338">MAEKRKKVSTLSEDQKKAHHIASEQKRRENIRAEFDRIVELTPSLTEDESRSELNILSKSADYIEYLKEENSKLVAMCHAKGIPVPDELLYKGPGILNK</sequence>
<evidence type="ECO:0000313" key="6">
    <source>
        <dbReference type="Proteomes" id="UP000195602"/>
    </source>
</evidence>
<keyword evidence="1" id="KW-0238">DNA-binding</keyword>